<dbReference type="Pfam" id="PF12146">
    <property type="entry name" value="Hydrolase_4"/>
    <property type="match status" value="1"/>
</dbReference>
<comment type="caution">
    <text evidence="2">The sequence shown here is derived from an EMBL/GenBank/DDBJ whole genome shotgun (WGS) entry which is preliminary data.</text>
</comment>
<dbReference type="InterPro" id="IPR029058">
    <property type="entry name" value="AB_hydrolase_fold"/>
</dbReference>
<dbReference type="EMBL" id="JAKCXM010000029">
    <property type="protein sequence ID" value="KAJ0406707.1"/>
    <property type="molecule type" value="Genomic_DNA"/>
</dbReference>
<organism evidence="2 3">
    <name type="scientific">Pythium insidiosum</name>
    <name type="common">Pythiosis disease agent</name>
    <dbReference type="NCBI Taxonomy" id="114742"/>
    <lineage>
        <taxon>Eukaryota</taxon>
        <taxon>Sar</taxon>
        <taxon>Stramenopiles</taxon>
        <taxon>Oomycota</taxon>
        <taxon>Peronosporomycetes</taxon>
        <taxon>Pythiales</taxon>
        <taxon>Pythiaceae</taxon>
        <taxon>Pythium</taxon>
    </lineage>
</organism>
<sequence length="353" mass="39251">MVHSELLSSDAHAPNPSVAKADRIPERQATVIPAIEHKWRFREGKFLNTREQWLYYCSYFPSAGTPLRGVVLFLHGIGEYSRRFAHVFDVLCASGFGVIAYDLVAHGRSECETVGARAHALGFQHFVDDTNTFLDFAHQSILPTVVGAEAAAALPLVLMGMSYGTLVGLHTVLSERHAVAAIVLAAPAVSVEWTRELQFQALFMRPIAMLFPWARITPGVNYAYLSRDPSFVQDFLSDPLIVTEKLTARMASESLDAMNEIQNDARIDDAQSALCRVPILILQGTNDKITSLALAEHFYDRLATADKEFKKFEGLYHCIFNEPEKDAVTDHILAWLQQRFPVTKYASSTSSSS</sequence>
<feature type="domain" description="Serine aminopeptidase S33" evidence="1">
    <location>
        <begin position="67"/>
        <end position="324"/>
    </location>
</feature>
<name>A0AAD5LQ92_PYTIN</name>
<dbReference type="AlphaFoldDB" id="A0AAD5LQ92"/>
<dbReference type="Gene3D" id="3.40.50.1820">
    <property type="entry name" value="alpha/beta hydrolase"/>
    <property type="match status" value="1"/>
</dbReference>
<dbReference type="PANTHER" id="PTHR11614">
    <property type="entry name" value="PHOSPHOLIPASE-RELATED"/>
    <property type="match status" value="1"/>
</dbReference>
<dbReference type="InterPro" id="IPR051044">
    <property type="entry name" value="MAG_DAG_Lipase"/>
</dbReference>
<dbReference type="InterPro" id="IPR022742">
    <property type="entry name" value="Hydrolase_4"/>
</dbReference>
<evidence type="ECO:0000259" key="1">
    <source>
        <dbReference type="Pfam" id="PF12146"/>
    </source>
</evidence>
<accession>A0AAD5LQ92</accession>
<reference evidence="2" key="1">
    <citation type="submission" date="2021-12" db="EMBL/GenBank/DDBJ databases">
        <title>Prjna785345.</title>
        <authorList>
            <person name="Rujirawat T."/>
            <person name="Krajaejun T."/>
        </authorList>
    </citation>
    <scope>NUCLEOTIDE SEQUENCE</scope>
    <source>
        <strain evidence="2">Pi057C3</strain>
    </source>
</reference>
<dbReference type="FunFam" id="3.40.50.1820:FF:000117">
    <property type="entry name" value="Monoglyceride lipase, putative"/>
    <property type="match status" value="1"/>
</dbReference>
<evidence type="ECO:0000313" key="3">
    <source>
        <dbReference type="Proteomes" id="UP001209570"/>
    </source>
</evidence>
<dbReference type="SUPFAM" id="SSF53474">
    <property type="entry name" value="alpha/beta-Hydrolases"/>
    <property type="match status" value="1"/>
</dbReference>
<protein>
    <recommendedName>
        <fullName evidence="1">Serine aminopeptidase S33 domain-containing protein</fullName>
    </recommendedName>
</protein>
<proteinExistence type="predicted"/>
<evidence type="ECO:0000313" key="2">
    <source>
        <dbReference type="EMBL" id="KAJ0406707.1"/>
    </source>
</evidence>
<dbReference type="Proteomes" id="UP001209570">
    <property type="component" value="Unassembled WGS sequence"/>
</dbReference>
<keyword evidence="3" id="KW-1185">Reference proteome</keyword>
<gene>
    <name evidence="2" type="ORF">P43SY_004532</name>
</gene>